<dbReference type="PANTHER" id="PTHR43692">
    <property type="entry name" value="UDP-N-ACETYLMURAMOYLALANINE--D-GLUTAMATE LIGASE"/>
    <property type="match status" value="1"/>
</dbReference>
<evidence type="ECO:0000313" key="21">
    <source>
        <dbReference type="EMBL" id="RBP61809.1"/>
    </source>
</evidence>
<dbReference type="Gene3D" id="3.90.190.20">
    <property type="entry name" value="Mur ligase, C-terminal domain"/>
    <property type="match status" value="1"/>
</dbReference>
<dbReference type="OrthoDB" id="9809796at2"/>
<evidence type="ECO:0000256" key="17">
    <source>
        <dbReference type="HAMAP-Rule" id="MF_00639"/>
    </source>
</evidence>
<evidence type="ECO:0000259" key="20">
    <source>
        <dbReference type="Pfam" id="PF08245"/>
    </source>
</evidence>
<dbReference type="InterPro" id="IPR004101">
    <property type="entry name" value="Mur_ligase_C"/>
</dbReference>
<comment type="similarity">
    <text evidence="4 17">Belongs to the MurCDEF family.</text>
</comment>
<keyword evidence="8 17" id="KW-0436">Ligase</keyword>
<evidence type="ECO:0000256" key="15">
    <source>
        <dbReference type="ARBA" id="ARBA00032324"/>
    </source>
</evidence>
<evidence type="ECO:0000256" key="1">
    <source>
        <dbReference type="ARBA" id="ARBA00002734"/>
    </source>
</evidence>
<keyword evidence="7 17" id="KW-0963">Cytoplasm</keyword>
<dbReference type="HAMAP" id="MF_00639">
    <property type="entry name" value="MurD"/>
    <property type="match status" value="1"/>
</dbReference>
<reference evidence="21 22" key="1">
    <citation type="submission" date="2018-06" db="EMBL/GenBank/DDBJ databases">
        <title>Genomic Encyclopedia of Type Strains, Phase IV (KMG-IV): sequencing the most valuable type-strain genomes for metagenomic binning, comparative biology and taxonomic classification.</title>
        <authorList>
            <person name="Goeker M."/>
        </authorList>
    </citation>
    <scope>NUCLEOTIDE SEQUENCE [LARGE SCALE GENOMIC DNA]</scope>
    <source>
        <strain evidence="21 22">DSM 22112</strain>
    </source>
</reference>
<dbReference type="GO" id="GO:0008360">
    <property type="term" value="P:regulation of cell shape"/>
    <property type="evidence" value="ECO:0007669"/>
    <property type="project" value="UniProtKB-KW"/>
</dbReference>
<comment type="function">
    <text evidence="1 17 18">Cell wall formation. Catalyzes the addition of glutamate to the nucleotide precursor UDP-N-acetylmuramoyl-L-alanine (UMA).</text>
</comment>
<evidence type="ECO:0000256" key="9">
    <source>
        <dbReference type="ARBA" id="ARBA00022741"/>
    </source>
</evidence>
<dbReference type="RefSeq" id="WP_113921086.1">
    <property type="nucleotide sequence ID" value="NZ_QNRX01000013.1"/>
</dbReference>
<dbReference type="SUPFAM" id="SSF53244">
    <property type="entry name" value="MurD-like peptide ligases, peptide-binding domain"/>
    <property type="match status" value="1"/>
</dbReference>
<dbReference type="GO" id="GO:0005737">
    <property type="term" value="C:cytoplasm"/>
    <property type="evidence" value="ECO:0007669"/>
    <property type="project" value="UniProtKB-SubCell"/>
</dbReference>
<evidence type="ECO:0000256" key="4">
    <source>
        <dbReference type="ARBA" id="ARBA00010416"/>
    </source>
</evidence>
<keyword evidence="13 17" id="KW-0961">Cell wall biogenesis/degradation</keyword>
<keyword evidence="22" id="KW-1185">Reference proteome</keyword>
<comment type="catalytic activity">
    <reaction evidence="16 17 18">
        <text>UDP-N-acetyl-alpha-D-muramoyl-L-alanine + D-glutamate + ATP = UDP-N-acetyl-alpha-D-muramoyl-L-alanyl-D-glutamate + ADP + phosphate + H(+)</text>
        <dbReference type="Rhea" id="RHEA:16429"/>
        <dbReference type="ChEBI" id="CHEBI:15378"/>
        <dbReference type="ChEBI" id="CHEBI:29986"/>
        <dbReference type="ChEBI" id="CHEBI:30616"/>
        <dbReference type="ChEBI" id="CHEBI:43474"/>
        <dbReference type="ChEBI" id="CHEBI:83898"/>
        <dbReference type="ChEBI" id="CHEBI:83900"/>
        <dbReference type="ChEBI" id="CHEBI:456216"/>
        <dbReference type="EC" id="6.3.2.9"/>
    </reaction>
</comment>
<evidence type="ECO:0000256" key="12">
    <source>
        <dbReference type="ARBA" id="ARBA00022984"/>
    </source>
</evidence>
<dbReference type="EC" id="6.3.2.9" evidence="5 17"/>
<dbReference type="InterPro" id="IPR013221">
    <property type="entry name" value="Mur_ligase_cen"/>
</dbReference>
<dbReference type="Proteomes" id="UP000253490">
    <property type="component" value="Unassembled WGS sequence"/>
</dbReference>
<proteinExistence type="inferred from homology"/>
<evidence type="ECO:0000256" key="18">
    <source>
        <dbReference type="RuleBase" id="RU003664"/>
    </source>
</evidence>
<keyword evidence="17 18" id="KW-0132">Cell division</keyword>
<evidence type="ECO:0000313" key="22">
    <source>
        <dbReference type="Proteomes" id="UP000253490"/>
    </source>
</evidence>
<feature type="binding site" evidence="17">
    <location>
        <begin position="117"/>
        <end position="123"/>
    </location>
    <ligand>
        <name>ATP</name>
        <dbReference type="ChEBI" id="CHEBI:30616"/>
    </ligand>
</feature>
<evidence type="ECO:0000256" key="8">
    <source>
        <dbReference type="ARBA" id="ARBA00022598"/>
    </source>
</evidence>
<keyword evidence="17 18" id="KW-0131">Cell cycle</keyword>
<dbReference type="Gene3D" id="3.40.1190.10">
    <property type="entry name" value="Mur-like, catalytic domain"/>
    <property type="match status" value="1"/>
</dbReference>
<dbReference type="InterPro" id="IPR036615">
    <property type="entry name" value="Mur_ligase_C_dom_sf"/>
</dbReference>
<gene>
    <name evidence="17" type="primary">murD</name>
    <name evidence="21" type="ORF">DES36_11321</name>
</gene>
<accession>A0A366I2J8</accession>
<keyword evidence="9 17" id="KW-0547">Nucleotide-binding</keyword>
<name>A0A366I2J8_9FIRM</name>
<dbReference type="EMBL" id="QNRX01000013">
    <property type="protein sequence ID" value="RBP61809.1"/>
    <property type="molecule type" value="Genomic_DNA"/>
</dbReference>
<dbReference type="UniPathway" id="UPA00219"/>
<keyword evidence="10 17" id="KW-0067">ATP-binding</keyword>
<evidence type="ECO:0000256" key="7">
    <source>
        <dbReference type="ARBA" id="ARBA00022490"/>
    </source>
</evidence>
<dbReference type="AlphaFoldDB" id="A0A366I2J8"/>
<dbReference type="Pfam" id="PF21799">
    <property type="entry name" value="MurD-like_N"/>
    <property type="match status" value="1"/>
</dbReference>
<evidence type="ECO:0000256" key="2">
    <source>
        <dbReference type="ARBA" id="ARBA00004496"/>
    </source>
</evidence>
<dbReference type="PANTHER" id="PTHR43692:SF1">
    <property type="entry name" value="UDP-N-ACETYLMURAMOYLALANINE--D-GLUTAMATE LIGASE"/>
    <property type="match status" value="1"/>
</dbReference>
<keyword evidence="11 17" id="KW-0133">Cell shape</keyword>
<comment type="caution">
    <text evidence="21">The sequence shown here is derived from an EMBL/GenBank/DDBJ whole genome shotgun (WGS) entry which is preliminary data.</text>
</comment>
<feature type="domain" description="Mur ligase C-terminal" evidence="19">
    <location>
        <begin position="314"/>
        <end position="428"/>
    </location>
</feature>
<organism evidence="21 22">
    <name type="scientific">Alkalibaculum bacchi</name>
    <dbReference type="NCBI Taxonomy" id="645887"/>
    <lineage>
        <taxon>Bacteria</taxon>
        <taxon>Bacillati</taxon>
        <taxon>Bacillota</taxon>
        <taxon>Clostridia</taxon>
        <taxon>Eubacteriales</taxon>
        <taxon>Eubacteriaceae</taxon>
        <taxon>Alkalibaculum</taxon>
    </lineage>
</organism>
<dbReference type="Pfam" id="PF02875">
    <property type="entry name" value="Mur_ligase_C"/>
    <property type="match status" value="1"/>
</dbReference>
<keyword evidence="12 17" id="KW-0573">Peptidoglycan synthesis</keyword>
<dbReference type="SUPFAM" id="SSF51984">
    <property type="entry name" value="MurCD N-terminal domain"/>
    <property type="match status" value="1"/>
</dbReference>
<evidence type="ECO:0000256" key="13">
    <source>
        <dbReference type="ARBA" id="ARBA00023316"/>
    </source>
</evidence>
<dbReference type="GO" id="GO:0005524">
    <property type="term" value="F:ATP binding"/>
    <property type="evidence" value="ECO:0007669"/>
    <property type="project" value="UniProtKB-UniRule"/>
</dbReference>
<dbReference type="InterPro" id="IPR036565">
    <property type="entry name" value="Mur-like_cat_sf"/>
</dbReference>
<evidence type="ECO:0000256" key="6">
    <source>
        <dbReference type="ARBA" id="ARBA00015655"/>
    </source>
</evidence>
<evidence type="ECO:0000256" key="5">
    <source>
        <dbReference type="ARBA" id="ARBA00012212"/>
    </source>
</evidence>
<feature type="domain" description="Mur ligase central" evidence="20">
    <location>
        <begin position="115"/>
        <end position="291"/>
    </location>
</feature>
<evidence type="ECO:0000256" key="10">
    <source>
        <dbReference type="ARBA" id="ARBA00022840"/>
    </source>
</evidence>
<dbReference type="Pfam" id="PF08245">
    <property type="entry name" value="Mur_ligase_M"/>
    <property type="match status" value="1"/>
</dbReference>
<evidence type="ECO:0000256" key="11">
    <source>
        <dbReference type="ARBA" id="ARBA00022960"/>
    </source>
</evidence>
<dbReference type="GO" id="GO:0009252">
    <property type="term" value="P:peptidoglycan biosynthetic process"/>
    <property type="evidence" value="ECO:0007669"/>
    <property type="project" value="UniProtKB-UniRule"/>
</dbReference>
<comment type="subcellular location">
    <subcellularLocation>
        <location evidence="2 17 18">Cytoplasm</location>
    </subcellularLocation>
</comment>
<evidence type="ECO:0000256" key="3">
    <source>
        <dbReference type="ARBA" id="ARBA00004752"/>
    </source>
</evidence>
<dbReference type="GO" id="GO:0051301">
    <property type="term" value="P:cell division"/>
    <property type="evidence" value="ECO:0007669"/>
    <property type="project" value="UniProtKB-KW"/>
</dbReference>
<comment type="pathway">
    <text evidence="3 17 18">Cell wall biogenesis; peptidoglycan biosynthesis.</text>
</comment>
<evidence type="ECO:0000256" key="16">
    <source>
        <dbReference type="ARBA" id="ARBA00047632"/>
    </source>
</evidence>
<dbReference type="NCBIfam" id="TIGR01087">
    <property type="entry name" value="murD"/>
    <property type="match status" value="1"/>
</dbReference>
<protein>
    <recommendedName>
        <fullName evidence="6 17">UDP-N-acetylmuramoylalanine--D-glutamate ligase</fullName>
        <ecNumber evidence="5 17">6.3.2.9</ecNumber>
    </recommendedName>
    <alternativeName>
        <fullName evidence="15 17">D-glutamic acid-adding enzyme</fullName>
    </alternativeName>
    <alternativeName>
        <fullName evidence="14 17">UDP-N-acetylmuramoyl-L-alanyl-D-glutamate synthetase</fullName>
    </alternativeName>
</protein>
<dbReference type="SUPFAM" id="SSF53623">
    <property type="entry name" value="MurD-like peptide ligases, catalytic domain"/>
    <property type="match status" value="1"/>
</dbReference>
<evidence type="ECO:0000256" key="14">
    <source>
        <dbReference type="ARBA" id="ARBA00030398"/>
    </source>
</evidence>
<dbReference type="InterPro" id="IPR005762">
    <property type="entry name" value="MurD"/>
</dbReference>
<evidence type="ECO:0000259" key="19">
    <source>
        <dbReference type="Pfam" id="PF02875"/>
    </source>
</evidence>
<dbReference type="GO" id="GO:0008764">
    <property type="term" value="F:UDP-N-acetylmuramoylalanine-D-glutamate ligase activity"/>
    <property type="evidence" value="ECO:0007669"/>
    <property type="project" value="UniProtKB-UniRule"/>
</dbReference>
<dbReference type="GO" id="GO:0071555">
    <property type="term" value="P:cell wall organization"/>
    <property type="evidence" value="ECO:0007669"/>
    <property type="project" value="UniProtKB-KW"/>
</dbReference>
<dbReference type="Gene3D" id="3.40.50.720">
    <property type="entry name" value="NAD(P)-binding Rossmann-like Domain"/>
    <property type="match status" value="1"/>
</dbReference>
<sequence length="454" mass="50942">MRQNYLIMGCARSGLATAKFLANKGEHVILTDSKEESKIIESFPLVLELQKNPNIKLIFGQQPDLKVLDEVKEIIMSPGVPLNLPILEKAREEKIKIISEIELAYRYSKAPIIAITGTNGKTTTTTLVGEIFKNSGRKTFVVGNIGDPIINYIEEANEEDVFIAEISSFQLETIENFKPVMTTILNISPDHLDRHKTMENYIDAKYRIIENMNEENIFVLNKDDSVLSLRKTPNVKVLAFSIKEKVRQGAYYDGESIILVDEDEEYTICKRKELKIPGMHNVQNALAAVVLSYFGGVSIQVIQDTLLSFKGVEHRLEFVSEIDGITFINDSKGTNTDASTIAIKAFDTPIVLIAGGYDKKVSFDEWMDSFEGKVKYLVVLGATADQILETAERKNYENIEKVNTFEEAVLKAYENAENGDTVLLSPACASWGMFVDFEERGRVFKDIVKHLGGK</sequence>